<dbReference type="Gene3D" id="3.90.280.10">
    <property type="entry name" value="PEBP-like"/>
    <property type="match status" value="1"/>
</dbReference>
<dbReference type="InterPro" id="IPR005247">
    <property type="entry name" value="YbhB_YbcL/LppC-like"/>
</dbReference>
<protein>
    <submittedName>
        <fullName evidence="2">YbhB/YbcL family Raf kinase inhibitor-like protein</fullName>
    </submittedName>
</protein>
<dbReference type="PANTHER" id="PTHR30289:SF1">
    <property type="entry name" value="PEBP (PHOSPHATIDYLETHANOLAMINE-BINDING PROTEIN) FAMILY PROTEIN"/>
    <property type="match status" value="1"/>
</dbReference>
<dbReference type="PANTHER" id="PTHR30289">
    <property type="entry name" value="UNCHARACTERIZED PROTEIN YBCL-RELATED"/>
    <property type="match status" value="1"/>
</dbReference>
<evidence type="ECO:0000313" key="3">
    <source>
        <dbReference type="Proteomes" id="UP000281332"/>
    </source>
</evidence>
<dbReference type="Pfam" id="PF01161">
    <property type="entry name" value="PBP"/>
    <property type="match status" value="1"/>
</dbReference>
<dbReference type="AlphaFoldDB" id="A0A3N4NK80"/>
<keyword evidence="3" id="KW-1185">Reference proteome</keyword>
<dbReference type="InterPro" id="IPR008914">
    <property type="entry name" value="PEBP"/>
</dbReference>
<dbReference type="SUPFAM" id="SSF49777">
    <property type="entry name" value="PEBP-like"/>
    <property type="match status" value="1"/>
</dbReference>
<reference evidence="2 3" key="1">
    <citation type="submission" date="2018-11" db="EMBL/GenBank/DDBJ databases">
        <title>Whole genome sequencing of Pantoea sp. RIT388.</title>
        <authorList>
            <person name="Gan H.M."/>
            <person name="Hudson A.O."/>
        </authorList>
    </citation>
    <scope>NUCLEOTIDE SEQUENCE [LARGE SCALE GENOMIC DNA]</scope>
    <source>
        <strain evidence="2 3">RIT388</strain>
    </source>
</reference>
<feature type="chain" id="PRO_5017974514" evidence="1">
    <location>
        <begin position="24"/>
        <end position="187"/>
    </location>
</feature>
<comment type="caution">
    <text evidence="2">The sequence shown here is derived from an EMBL/GenBank/DDBJ whole genome shotgun (WGS) entry which is preliminary data.</text>
</comment>
<feature type="signal peptide" evidence="1">
    <location>
        <begin position="1"/>
        <end position="23"/>
    </location>
</feature>
<sequence length="187" mass="19311">MTNRFITAAGLLCLAFATQPVVAAGFTLSSHELTNGNFPNAQLLSQPYGFGCSGENHSPSFNWSGAPDGTKSFALQIYDRDAPTGLGWVHWQVVNIPASATSLPAGLAANSKGAPSGTLQTRTDFGVPGYGGPCPPEGQTHHYVVTLTALKVATLPGVTADATPALVGFMTKANSLGEATIHITQGR</sequence>
<evidence type="ECO:0000256" key="1">
    <source>
        <dbReference type="SAM" id="SignalP"/>
    </source>
</evidence>
<dbReference type="NCBIfam" id="TIGR00481">
    <property type="entry name" value="YbhB/YbcL family Raf kinase inhibitor-like protein"/>
    <property type="match status" value="1"/>
</dbReference>
<accession>A0A3N4NK80</accession>
<dbReference type="OrthoDB" id="9797506at2"/>
<organism evidence="2 3">
    <name type="scientific">Candidatus Pantoea deserta</name>
    <dbReference type="NCBI Taxonomy" id="1869313"/>
    <lineage>
        <taxon>Bacteria</taxon>
        <taxon>Pseudomonadati</taxon>
        <taxon>Pseudomonadota</taxon>
        <taxon>Gammaproteobacteria</taxon>
        <taxon>Enterobacterales</taxon>
        <taxon>Erwiniaceae</taxon>
        <taxon>Pantoea</taxon>
    </lineage>
</organism>
<evidence type="ECO:0000313" key="2">
    <source>
        <dbReference type="EMBL" id="RPD95915.1"/>
    </source>
</evidence>
<gene>
    <name evidence="2" type="ORF">BBB56_19940</name>
</gene>
<dbReference type="EMBL" id="RMVG01000020">
    <property type="protein sequence ID" value="RPD95915.1"/>
    <property type="molecule type" value="Genomic_DNA"/>
</dbReference>
<dbReference type="RefSeq" id="WP_123802647.1">
    <property type="nucleotide sequence ID" value="NZ_RMVG01000020.1"/>
</dbReference>
<name>A0A3N4NK80_9GAMM</name>
<dbReference type="InterPro" id="IPR036610">
    <property type="entry name" value="PEBP-like_sf"/>
</dbReference>
<keyword evidence="1" id="KW-0732">Signal</keyword>
<dbReference type="CDD" id="cd00865">
    <property type="entry name" value="PEBP_bact_arch"/>
    <property type="match status" value="1"/>
</dbReference>
<dbReference type="Proteomes" id="UP000281332">
    <property type="component" value="Unassembled WGS sequence"/>
</dbReference>
<proteinExistence type="predicted"/>